<dbReference type="InterPro" id="IPR002563">
    <property type="entry name" value="Flavin_Rdtase-like_dom"/>
</dbReference>
<feature type="domain" description="Flavin reductase like" evidence="2">
    <location>
        <begin position="25"/>
        <end position="167"/>
    </location>
</feature>
<keyword evidence="4" id="KW-1185">Reference proteome</keyword>
<protein>
    <submittedName>
        <fullName evidence="3">Flavin reductase family protein</fullName>
    </submittedName>
</protein>
<dbReference type="EMBL" id="JANPWE010000005">
    <property type="protein sequence ID" value="MCR6546026.1"/>
    <property type="molecule type" value="Genomic_DNA"/>
</dbReference>
<proteinExistence type="inferred from homology"/>
<dbReference type="Pfam" id="PF01613">
    <property type="entry name" value="Flavin_Reduct"/>
    <property type="match status" value="1"/>
</dbReference>
<dbReference type="Gene3D" id="2.30.110.10">
    <property type="entry name" value="Electron Transport, Fmn-binding Protein, Chain A"/>
    <property type="match status" value="1"/>
</dbReference>
<organism evidence="3 4">
    <name type="scientific">Dehalobacterium formicoaceticum</name>
    <dbReference type="NCBI Taxonomy" id="51515"/>
    <lineage>
        <taxon>Bacteria</taxon>
        <taxon>Bacillati</taxon>
        <taxon>Bacillota</taxon>
        <taxon>Clostridia</taxon>
        <taxon>Eubacteriales</taxon>
        <taxon>Peptococcaceae</taxon>
        <taxon>Dehalobacterium</taxon>
    </lineage>
</organism>
<reference evidence="3 4" key="1">
    <citation type="submission" date="2022-08" db="EMBL/GenBank/DDBJ databases">
        <title>Proteogenomics of the novel Dehalobacterium formicoaceticum strain EZ94 highlights a key role of methyltransferases during anaerobic dichloromethane degradation.</title>
        <authorList>
            <person name="Wasmund K."/>
        </authorList>
    </citation>
    <scope>NUCLEOTIDE SEQUENCE [LARGE SCALE GENOMIC DNA]</scope>
    <source>
        <strain evidence="3 4">EZ94</strain>
    </source>
</reference>
<dbReference type="PANTHER" id="PTHR43567">
    <property type="entry name" value="FLAVOREDOXIN-RELATED-RELATED"/>
    <property type="match status" value="1"/>
</dbReference>
<dbReference type="InterPro" id="IPR052174">
    <property type="entry name" value="Flavoredoxin"/>
</dbReference>
<sequence length="172" mass="19470">MSNFKELAPEDFHESPFQLIGKDWMLVTAEKDGKANTMTAGWGGFGVMWAKNVAFVVIRPQRYTKEFIDGADTFSLTFYDESMRKTLSYLGTVSGRDEDKIAQSRLTLARWGETPYFAEAKLVIICQKLFAQEYLEGSFIDQGLLTKNYPGKDLHTLYIAEIKKILVADVCA</sequence>
<comment type="similarity">
    <text evidence="1">Belongs to the flavoredoxin family.</text>
</comment>
<accession>A0ABT1Y8Q3</accession>
<comment type="caution">
    <text evidence="3">The sequence shown here is derived from an EMBL/GenBank/DDBJ whole genome shotgun (WGS) entry which is preliminary data.</text>
</comment>
<dbReference type="SUPFAM" id="SSF50475">
    <property type="entry name" value="FMN-binding split barrel"/>
    <property type="match status" value="1"/>
</dbReference>
<name>A0ABT1Y8Q3_9FIRM</name>
<evidence type="ECO:0000313" key="3">
    <source>
        <dbReference type="EMBL" id="MCR6546026.1"/>
    </source>
</evidence>
<dbReference type="InterPro" id="IPR012349">
    <property type="entry name" value="Split_barrel_FMN-bd"/>
</dbReference>
<dbReference type="RefSeq" id="WP_089612130.1">
    <property type="nucleotide sequence ID" value="NZ_CP022121.1"/>
</dbReference>
<evidence type="ECO:0000259" key="2">
    <source>
        <dbReference type="Pfam" id="PF01613"/>
    </source>
</evidence>
<dbReference type="Proteomes" id="UP001524944">
    <property type="component" value="Unassembled WGS sequence"/>
</dbReference>
<evidence type="ECO:0000256" key="1">
    <source>
        <dbReference type="ARBA" id="ARBA00038054"/>
    </source>
</evidence>
<gene>
    <name evidence="3" type="ORF">NVS47_10965</name>
</gene>
<evidence type="ECO:0000313" key="4">
    <source>
        <dbReference type="Proteomes" id="UP001524944"/>
    </source>
</evidence>
<dbReference type="PANTHER" id="PTHR43567:SF5">
    <property type="entry name" value="HYPOTHETICAL CYTOSOLIC PROTEIN"/>
    <property type="match status" value="1"/>
</dbReference>